<reference evidence="2 3" key="1">
    <citation type="submission" date="2021-08" db="EMBL/GenBank/DDBJ databases">
        <title>Streptomyces sp. PTM05 isolated from lichen.</title>
        <authorList>
            <person name="Somphong A."/>
            <person name="Phongsopitanun W."/>
            <person name="Tanasupawat S."/>
        </authorList>
    </citation>
    <scope>NUCLEOTIDE SEQUENCE [LARGE SCALE GENOMIC DNA]</scope>
    <source>
        <strain evidence="2 3">Ptm05</strain>
    </source>
</reference>
<protein>
    <submittedName>
        <fullName evidence="2">CsbD family protein</fullName>
    </submittedName>
</protein>
<dbReference type="EMBL" id="JAINVZ010000005">
    <property type="protein sequence ID" value="MBY8885362.1"/>
    <property type="molecule type" value="Genomic_DNA"/>
</dbReference>
<evidence type="ECO:0000313" key="3">
    <source>
        <dbReference type="Proteomes" id="UP001198565"/>
    </source>
</evidence>
<gene>
    <name evidence="2" type="ORF">K7472_10940</name>
</gene>
<accession>A0ABS7QU69</accession>
<feature type="region of interest" description="Disordered" evidence="1">
    <location>
        <begin position="36"/>
        <end position="57"/>
    </location>
</feature>
<dbReference type="RefSeq" id="WP_222976646.1">
    <property type="nucleotide sequence ID" value="NZ_JAINVZ010000005.1"/>
</dbReference>
<name>A0ABS7QU69_9ACTN</name>
<sequence length="57" mass="5852">MSAGQMARAKAEQAAGAMMTSMGKAVGNQKMVAKGEAAKALGNSREAKEKGKDTLRP</sequence>
<evidence type="ECO:0000256" key="1">
    <source>
        <dbReference type="SAM" id="MobiDB-lite"/>
    </source>
</evidence>
<organism evidence="2 3">
    <name type="scientific">Streptantibioticus parmotrematis</name>
    <dbReference type="NCBI Taxonomy" id="2873249"/>
    <lineage>
        <taxon>Bacteria</taxon>
        <taxon>Bacillati</taxon>
        <taxon>Actinomycetota</taxon>
        <taxon>Actinomycetes</taxon>
        <taxon>Kitasatosporales</taxon>
        <taxon>Streptomycetaceae</taxon>
        <taxon>Streptantibioticus</taxon>
    </lineage>
</organism>
<comment type="caution">
    <text evidence="2">The sequence shown here is derived from an EMBL/GenBank/DDBJ whole genome shotgun (WGS) entry which is preliminary data.</text>
</comment>
<dbReference type="Proteomes" id="UP001198565">
    <property type="component" value="Unassembled WGS sequence"/>
</dbReference>
<feature type="compositionally biased region" description="Basic and acidic residues" evidence="1">
    <location>
        <begin position="45"/>
        <end position="57"/>
    </location>
</feature>
<proteinExistence type="predicted"/>
<evidence type="ECO:0000313" key="2">
    <source>
        <dbReference type="EMBL" id="MBY8885362.1"/>
    </source>
</evidence>
<keyword evidence="3" id="KW-1185">Reference proteome</keyword>